<protein>
    <submittedName>
        <fullName evidence="9">PLDc_N domain-containing protein</fullName>
    </submittedName>
</protein>
<dbReference type="Pfam" id="PF13396">
    <property type="entry name" value="PLDc_N"/>
    <property type="match status" value="1"/>
</dbReference>
<keyword evidence="3 7" id="KW-0812">Transmembrane</keyword>
<name>A0A7H2BGL6_9MICC</name>
<feature type="compositionally biased region" description="Polar residues" evidence="6">
    <location>
        <begin position="67"/>
        <end position="76"/>
    </location>
</feature>
<evidence type="ECO:0000256" key="6">
    <source>
        <dbReference type="SAM" id="MobiDB-lite"/>
    </source>
</evidence>
<keyword evidence="2" id="KW-1003">Cell membrane</keyword>
<accession>A0A7H2BGL6</accession>
<feature type="region of interest" description="Disordered" evidence="6">
    <location>
        <begin position="63"/>
        <end position="136"/>
    </location>
</feature>
<keyword evidence="5 7" id="KW-0472">Membrane</keyword>
<evidence type="ECO:0000256" key="3">
    <source>
        <dbReference type="ARBA" id="ARBA00022692"/>
    </source>
</evidence>
<evidence type="ECO:0000313" key="9">
    <source>
        <dbReference type="EMBL" id="QNV38812.1"/>
    </source>
</evidence>
<feature type="compositionally biased region" description="Polar residues" evidence="6">
    <location>
        <begin position="99"/>
        <end position="110"/>
    </location>
</feature>
<evidence type="ECO:0000256" key="2">
    <source>
        <dbReference type="ARBA" id="ARBA00022475"/>
    </source>
</evidence>
<feature type="domain" description="Cardiolipin synthase N-terminal" evidence="8">
    <location>
        <begin position="13"/>
        <end position="57"/>
    </location>
</feature>
<organism evidence="9 10">
    <name type="scientific">Rothia terrae</name>
    <dbReference type="NCBI Taxonomy" id="396015"/>
    <lineage>
        <taxon>Bacteria</taxon>
        <taxon>Bacillati</taxon>
        <taxon>Actinomycetota</taxon>
        <taxon>Actinomycetes</taxon>
        <taxon>Micrococcales</taxon>
        <taxon>Micrococcaceae</taxon>
        <taxon>Rothia</taxon>
    </lineage>
</organism>
<feature type="transmembrane region" description="Helical" evidence="7">
    <location>
        <begin position="36"/>
        <end position="55"/>
    </location>
</feature>
<gene>
    <name evidence="9" type="ORF">IDM49_02685</name>
</gene>
<dbReference type="AlphaFoldDB" id="A0A7H2BGL6"/>
<evidence type="ECO:0000256" key="5">
    <source>
        <dbReference type="ARBA" id="ARBA00023136"/>
    </source>
</evidence>
<dbReference type="Proteomes" id="UP000516404">
    <property type="component" value="Chromosome"/>
</dbReference>
<proteinExistence type="predicted"/>
<comment type="subcellular location">
    <subcellularLocation>
        <location evidence="1">Cell membrane</location>
        <topology evidence="1">Multi-pass membrane protein</topology>
    </subcellularLocation>
</comment>
<dbReference type="EMBL" id="CP061539">
    <property type="protein sequence ID" value="QNV38812.1"/>
    <property type="molecule type" value="Genomic_DNA"/>
</dbReference>
<dbReference type="KEGG" id="rter:IDM49_02685"/>
<sequence length="136" mass="14930">MLIIGAGAALIGIIIYALIDCARTPAPHARSLPKPAWLAIILLFPVIGALLWLLIGRPRTAGGATLGSRTASSQTFKAPDDDEEYLRFLDAKTKRQRASQENQRSAQQNPQERKKPRQKPTDENPTDTTDTEIPES</sequence>
<evidence type="ECO:0000256" key="7">
    <source>
        <dbReference type="SAM" id="Phobius"/>
    </source>
</evidence>
<evidence type="ECO:0000256" key="4">
    <source>
        <dbReference type="ARBA" id="ARBA00022989"/>
    </source>
</evidence>
<dbReference type="InterPro" id="IPR027379">
    <property type="entry name" value="CLS_N"/>
</dbReference>
<dbReference type="GO" id="GO:0005886">
    <property type="term" value="C:plasma membrane"/>
    <property type="evidence" value="ECO:0007669"/>
    <property type="project" value="UniProtKB-SubCell"/>
</dbReference>
<evidence type="ECO:0000313" key="10">
    <source>
        <dbReference type="Proteomes" id="UP000516404"/>
    </source>
</evidence>
<evidence type="ECO:0000256" key="1">
    <source>
        <dbReference type="ARBA" id="ARBA00004651"/>
    </source>
</evidence>
<keyword evidence="10" id="KW-1185">Reference proteome</keyword>
<reference evidence="9 10" key="1">
    <citation type="submission" date="2020-09" db="EMBL/GenBank/DDBJ databases">
        <title>Investigation of environmental microbes.</title>
        <authorList>
            <person name="Ou Y."/>
            <person name="Kang Q."/>
        </authorList>
    </citation>
    <scope>NUCLEOTIDE SEQUENCE [LARGE SCALE GENOMIC DNA]</scope>
    <source>
        <strain evidence="9 10">KJZ-14</strain>
    </source>
</reference>
<keyword evidence="4 7" id="KW-1133">Transmembrane helix</keyword>
<evidence type="ECO:0000259" key="8">
    <source>
        <dbReference type="Pfam" id="PF13396"/>
    </source>
</evidence>